<dbReference type="InterPro" id="IPR011989">
    <property type="entry name" value="ARM-like"/>
</dbReference>
<dbReference type="Gene3D" id="1.25.10.10">
    <property type="entry name" value="Leucine-rich Repeat Variant"/>
    <property type="match status" value="1"/>
</dbReference>
<gene>
    <name evidence="1" type="ORF">GOP47_0004012</name>
</gene>
<comment type="caution">
    <text evidence="1">The sequence shown here is derived from an EMBL/GenBank/DDBJ whole genome shotgun (WGS) entry which is preliminary data.</text>
</comment>
<accession>A0A9D4ZMG4</accession>
<proteinExistence type="predicted"/>
<protein>
    <submittedName>
        <fullName evidence="1">Uncharacterized protein</fullName>
    </submittedName>
</protein>
<dbReference type="EMBL" id="JABFUD020000004">
    <property type="protein sequence ID" value="KAI5080829.1"/>
    <property type="molecule type" value="Genomic_DNA"/>
</dbReference>
<reference evidence="1" key="1">
    <citation type="submission" date="2021-01" db="EMBL/GenBank/DDBJ databases">
        <title>Adiantum capillus-veneris genome.</title>
        <authorList>
            <person name="Fang Y."/>
            <person name="Liao Q."/>
        </authorList>
    </citation>
    <scope>NUCLEOTIDE SEQUENCE</scope>
    <source>
        <strain evidence="1">H3</strain>
        <tissue evidence="1">Leaf</tissue>
    </source>
</reference>
<dbReference type="AlphaFoldDB" id="A0A9D4ZMG4"/>
<name>A0A9D4ZMG4_ADICA</name>
<evidence type="ECO:0000313" key="2">
    <source>
        <dbReference type="Proteomes" id="UP000886520"/>
    </source>
</evidence>
<dbReference type="Pfam" id="PF08045">
    <property type="entry name" value="CDC14"/>
    <property type="match status" value="1"/>
</dbReference>
<sequence>MLHLKPPAWAEAFSAREEEEKNGQIASGREINTSVCSSSETSSSVLPLPSSASPASPLIAELVSSLTHRRLYRELLLALRLGLENAQADFSFLRVKGLKALIKALSSLSASDVLIRLFQDSQTDKTLQVVPVLFEHSLAPARSPPVLPSDPLSLEGPLQVVSAPTDYEVALALRVLEGCCLLDKGSRVLASQHMAIKEVIELLSAGGVLEQGACLDALPALLLDTPINQQDFLKHQGVKKISELVKHGHVDKAMRLKCSEFLLLLVGDLLPSGNEENAELQLSAEGALEELHELLGDVFLRVLEQVDQATASLSISKAREEVLRSQAKLLLELIDSSSW</sequence>
<dbReference type="SUPFAM" id="SSF48371">
    <property type="entry name" value="ARM repeat"/>
    <property type="match status" value="1"/>
</dbReference>
<dbReference type="PANTHER" id="PTHR34065:SF1">
    <property type="entry name" value="CELL DIVISION CONTROL PROTEIN 14"/>
    <property type="match status" value="1"/>
</dbReference>
<evidence type="ECO:0000313" key="1">
    <source>
        <dbReference type="EMBL" id="KAI5080829.1"/>
    </source>
</evidence>
<dbReference type="InterPro" id="IPR016024">
    <property type="entry name" value="ARM-type_fold"/>
</dbReference>
<dbReference type="OrthoDB" id="5357220at2759"/>
<organism evidence="1 2">
    <name type="scientific">Adiantum capillus-veneris</name>
    <name type="common">Maidenhair fern</name>
    <dbReference type="NCBI Taxonomy" id="13818"/>
    <lineage>
        <taxon>Eukaryota</taxon>
        <taxon>Viridiplantae</taxon>
        <taxon>Streptophyta</taxon>
        <taxon>Embryophyta</taxon>
        <taxon>Tracheophyta</taxon>
        <taxon>Polypodiopsida</taxon>
        <taxon>Polypodiidae</taxon>
        <taxon>Polypodiales</taxon>
        <taxon>Pteridineae</taxon>
        <taxon>Pteridaceae</taxon>
        <taxon>Vittarioideae</taxon>
        <taxon>Adiantum</taxon>
    </lineage>
</organism>
<dbReference type="PANTHER" id="PTHR34065">
    <property type="entry name" value="CELL DIVISION CONTROL PROTEIN 14"/>
    <property type="match status" value="1"/>
</dbReference>
<dbReference type="InterPro" id="IPR012535">
    <property type="entry name" value="Cell_div_Cdc14"/>
</dbReference>
<keyword evidence="2" id="KW-1185">Reference proteome</keyword>
<dbReference type="Proteomes" id="UP000886520">
    <property type="component" value="Chromosome 4"/>
</dbReference>